<organism evidence="3 4">
    <name type="scientific">Dentipellis fragilis</name>
    <dbReference type="NCBI Taxonomy" id="205917"/>
    <lineage>
        <taxon>Eukaryota</taxon>
        <taxon>Fungi</taxon>
        <taxon>Dikarya</taxon>
        <taxon>Basidiomycota</taxon>
        <taxon>Agaricomycotina</taxon>
        <taxon>Agaricomycetes</taxon>
        <taxon>Russulales</taxon>
        <taxon>Hericiaceae</taxon>
        <taxon>Dentipellis</taxon>
    </lineage>
</organism>
<reference evidence="3 4" key="1">
    <citation type="submission" date="2019-02" db="EMBL/GenBank/DDBJ databases">
        <title>Genome sequencing of the rare red list fungi Dentipellis fragilis.</title>
        <authorList>
            <person name="Buettner E."/>
            <person name="Kellner H."/>
        </authorList>
    </citation>
    <scope>NUCLEOTIDE SEQUENCE [LARGE SCALE GENOMIC DNA]</scope>
    <source>
        <strain evidence="3 4">DSM 105465</strain>
    </source>
</reference>
<dbReference type="Proteomes" id="UP000298327">
    <property type="component" value="Unassembled WGS sequence"/>
</dbReference>
<proteinExistence type="predicted"/>
<dbReference type="InterPro" id="IPR001810">
    <property type="entry name" value="F-box_dom"/>
</dbReference>
<sequence length="206" mass="23468">MSDAIIDAIHRELPEFESLLATDASISRKMRQLEALLETSIHAMRVVMNSYRLINTIPFEVLAHIFSFVARGTDILPVAAVCRHWREVTLVTPSLWAALKTSDSPRILPLLVDRAKSAPFRIRLGRMWFPGPSSEMLYFCAASVGGSNPSNIWRRMRQEAPMLEHLIIESFCWEYYQGFPTLRSRKSTSARNALERPPASTGWLHK</sequence>
<feature type="region of interest" description="Disordered" evidence="1">
    <location>
        <begin position="187"/>
        <end position="206"/>
    </location>
</feature>
<evidence type="ECO:0000259" key="2">
    <source>
        <dbReference type="Pfam" id="PF12937"/>
    </source>
</evidence>
<accession>A0A4Y9XMA9</accession>
<gene>
    <name evidence="3" type="ORF">EVG20_g11110</name>
</gene>
<dbReference type="OrthoDB" id="2884925at2759"/>
<name>A0A4Y9XMA9_9AGAM</name>
<protein>
    <recommendedName>
        <fullName evidence="2">F-box domain-containing protein</fullName>
    </recommendedName>
</protein>
<comment type="caution">
    <text evidence="3">The sequence shown here is derived from an EMBL/GenBank/DDBJ whole genome shotgun (WGS) entry which is preliminary data.</text>
</comment>
<evidence type="ECO:0000313" key="3">
    <source>
        <dbReference type="EMBL" id="TFY51210.1"/>
    </source>
</evidence>
<dbReference type="SUPFAM" id="SSF81383">
    <property type="entry name" value="F-box domain"/>
    <property type="match status" value="1"/>
</dbReference>
<dbReference type="EMBL" id="SEOQ01001578">
    <property type="protein sequence ID" value="TFY51210.1"/>
    <property type="molecule type" value="Genomic_DNA"/>
</dbReference>
<dbReference type="Gene3D" id="1.20.1280.50">
    <property type="match status" value="1"/>
</dbReference>
<evidence type="ECO:0000256" key="1">
    <source>
        <dbReference type="SAM" id="MobiDB-lite"/>
    </source>
</evidence>
<dbReference type="Pfam" id="PF12937">
    <property type="entry name" value="F-box-like"/>
    <property type="match status" value="1"/>
</dbReference>
<keyword evidence="4" id="KW-1185">Reference proteome</keyword>
<feature type="domain" description="F-box" evidence="2">
    <location>
        <begin position="54"/>
        <end position="98"/>
    </location>
</feature>
<dbReference type="InterPro" id="IPR036047">
    <property type="entry name" value="F-box-like_dom_sf"/>
</dbReference>
<dbReference type="AlphaFoldDB" id="A0A4Y9XMA9"/>
<evidence type="ECO:0000313" key="4">
    <source>
        <dbReference type="Proteomes" id="UP000298327"/>
    </source>
</evidence>